<dbReference type="PANTHER" id="PTHR21310:SF15">
    <property type="entry name" value="AMINOGLYCOSIDE PHOSPHOTRANSFERASE DOMAIN-CONTAINING PROTEIN"/>
    <property type="match status" value="1"/>
</dbReference>
<evidence type="ECO:0000313" key="3">
    <source>
        <dbReference type="Proteomes" id="UP001175261"/>
    </source>
</evidence>
<sequence>MPFWTCDFQGCERPTVRKDGDCTLCDRHLCARHLGSPFHDCPKWEDADVYDSLLIEADENNLQKLLDRINTRALAARASSLRQGIACSIPSLHHETEQQPSAMGGMNIHLDVIFEDGVTWIVRIRKFDSTSPPAAVRDHIFRSEVATLKFLEEIDIPTPKVHGFGLEGDADNDTGVGYMFMDKMPGKALKWDFNNETLRGKVIEQLADVFIELQKQSFASMGSLHEAPGDAVEVGPFAHESLSDIDEAGRMLTSGPFLSLQESLTSEINFILDLITREEMYTPQMAVDSYLVHRFLLDLIPRIFPHFSGGEEAGDVARFYLKHADDKGDHILVDDDYNITGIIDWEWAKVVPAEVAFNSPLALLRVDQFYSGCVEMCEEERLFADTLEGKGHLDLAEHVRRGRLVHFFTFCCCYNLSADFAGFEGLFRGLRDAACVDGGMDWEEWRTVALARYEDDEGLKKLRAK</sequence>
<dbReference type="InterPro" id="IPR035896">
    <property type="entry name" value="AN1-like_Znf"/>
</dbReference>
<protein>
    <recommendedName>
        <fullName evidence="1">Aminoglycoside phosphotransferase domain-containing protein</fullName>
    </recommendedName>
</protein>
<dbReference type="InterPro" id="IPR002575">
    <property type="entry name" value="Aminoglycoside_PTrfase"/>
</dbReference>
<dbReference type="SUPFAM" id="SSF118310">
    <property type="entry name" value="AN1-like Zinc finger"/>
    <property type="match status" value="1"/>
</dbReference>
<dbReference type="Pfam" id="PF01636">
    <property type="entry name" value="APH"/>
    <property type="match status" value="1"/>
</dbReference>
<dbReference type="InterPro" id="IPR011009">
    <property type="entry name" value="Kinase-like_dom_sf"/>
</dbReference>
<dbReference type="AlphaFoldDB" id="A0AA39GNN6"/>
<organism evidence="2 3">
    <name type="scientific">Sarocladium strictum</name>
    <name type="common">Black bundle disease fungus</name>
    <name type="synonym">Acremonium strictum</name>
    <dbReference type="NCBI Taxonomy" id="5046"/>
    <lineage>
        <taxon>Eukaryota</taxon>
        <taxon>Fungi</taxon>
        <taxon>Dikarya</taxon>
        <taxon>Ascomycota</taxon>
        <taxon>Pezizomycotina</taxon>
        <taxon>Sordariomycetes</taxon>
        <taxon>Hypocreomycetidae</taxon>
        <taxon>Hypocreales</taxon>
        <taxon>Sarocladiaceae</taxon>
        <taxon>Sarocladium</taxon>
    </lineage>
</organism>
<proteinExistence type="predicted"/>
<reference evidence="2" key="1">
    <citation type="submission" date="2022-10" db="EMBL/GenBank/DDBJ databases">
        <title>Determination and structural analysis of whole genome sequence of Sarocladium strictum F4-1.</title>
        <authorList>
            <person name="Hu L."/>
            <person name="Jiang Y."/>
        </authorList>
    </citation>
    <scope>NUCLEOTIDE SEQUENCE</scope>
    <source>
        <strain evidence="2">F4-1</strain>
    </source>
</reference>
<evidence type="ECO:0000313" key="2">
    <source>
        <dbReference type="EMBL" id="KAK0390712.1"/>
    </source>
</evidence>
<dbReference type="PANTHER" id="PTHR21310">
    <property type="entry name" value="AMINOGLYCOSIDE PHOSPHOTRANSFERASE-RELATED-RELATED"/>
    <property type="match status" value="1"/>
</dbReference>
<dbReference type="Proteomes" id="UP001175261">
    <property type="component" value="Unassembled WGS sequence"/>
</dbReference>
<name>A0AA39GNN6_SARSR</name>
<dbReference type="InterPro" id="IPR051678">
    <property type="entry name" value="AGP_Transferase"/>
</dbReference>
<gene>
    <name evidence="2" type="ORF">NLU13_0215</name>
</gene>
<accession>A0AA39GNN6</accession>
<feature type="domain" description="Aminoglycoside phosphotransferase" evidence="1">
    <location>
        <begin position="119"/>
        <end position="350"/>
    </location>
</feature>
<dbReference type="SUPFAM" id="SSF56112">
    <property type="entry name" value="Protein kinase-like (PK-like)"/>
    <property type="match status" value="1"/>
</dbReference>
<dbReference type="EMBL" id="JAPDFR010000001">
    <property type="protein sequence ID" value="KAK0390712.1"/>
    <property type="molecule type" value="Genomic_DNA"/>
</dbReference>
<keyword evidence="3" id="KW-1185">Reference proteome</keyword>
<evidence type="ECO:0000259" key="1">
    <source>
        <dbReference type="Pfam" id="PF01636"/>
    </source>
</evidence>
<comment type="caution">
    <text evidence="2">The sequence shown here is derived from an EMBL/GenBank/DDBJ whole genome shotgun (WGS) entry which is preliminary data.</text>
</comment>